<protein>
    <submittedName>
        <fullName evidence="1">Uncharacterized protein</fullName>
    </submittedName>
</protein>
<dbReference type="Proteomes" id="UP000760860">
    <property type="component" value="Unassembled WGS sequence"/>
</dbReference>
<evidence type="ECO:0000313" key="1">
    <source>
        <dbReference type="EMBL" id="KAG3221972.1"/>
    </source>
</evidence>
<gene>
    <name evidence="1" type="ORF">PC129_g7319</name>
</gene>
<name>A0A8T1IFZ7_9STRA</name>
<comment type="caution">
    <text evidence="1">The sequence shown here is derived from an EMBL/GenBank/DDBJ whole genome shotgun (WGS) entry which is preliminary data.</text>
</comment>
<sequence>MQKLEEILTQITGRQQVSKLDGFVLIVVNPSKWKMDTNGFDAIVTALAETSMANFMLDFADDYDENVTDSSAVVANGGLILNALFHGRVLCGVAGNIPSHLPAIGSAKNTTEEP</sequence>
<dbReference type="EMBL" id="RCMV01000199">
    <property type="protein sequence ID" value="KAG3221972.1"/>
    <property type="molecule type" value="Genomic_DNA"/>
</dbReference>
<proteinExistence type="predicted"/>
<accession>A0A8T1IFZ7</accession>
<reference evidence="1" key="1">
    <citation type="submission" date="2018-05" db="EMBL/GenBank/DDBJ databases">
        <title>Effector identification in a new, highly contiguous assembly of the strawberry crown rot pathogen Phytophthora cactorum.</title>
        <authorList>
            <person name="Armitage A.D."/>
            <person name="Nellist C.F."/>
            <person name="Bates H."/>
            <person name="Vickerstaff R.J."/>
            <person name="Harrison R.J."/>
        </authorList>
    </citation>
    <scope>NUCLEOTIDE SEQUENCE</scope>
    <source>
        <strain evidence="1">P421</strain>
    </source>
</reference>
<dbReference type="AlphaFoldDB" id="A0A8T1IFZ7"/>
<organism evidence="1 2">
    <name type="scientific">Phytophthora cactorum</name>
    <dbReference type="NCBI Taxonomy" id="29920"/>
    <lineage>
        <taxon>Eukaryota</taxon>
        <taxon>Sar</taxon>
        <taxon>Stramenopiles</taxon>
        <taxon>Oomycota</taxon>
        <taxon>Peronosporomycetes</taxon>
        <taxon>Peronosporales</taxon>
        <taxon>Peronosporaceae</taxon>
        <taxon>Phytophthora</taxon>
    </lineage>
</organism>
<evidence type="ECO:0000313" key="2">
    <source>
        <dbReference type="Proteomes" id="UP000760860"/>
    </source>
</evidence>